<dbReference type="Gene3D" id="3.40.50.720">
    <property type="entry name" value="NAD(P)-binding Rossmann-like Domain"/>
    <property type="match status" value="1"/>
</dbReference>
<proteinExistence type="predicted"/>
<sequence>MTPSSFFTGVTGYVGGAFFDQWFNKGNVRNDFSISALARSADVAENSIRPLGVEYVIGSLDDSHLLIRECANADIKLSTLAIEQPHRILDLEILSPSLVGRVDTYVVAPPMIRGYGTGPVNQSTIRISLLVKASLKTGRR</sequence>
<dbReference type="AlphaFoldDB" id="A0A9P5S9A7"/>
<reference evidence="1" key="1">
    <citation type="journal article" date="2020" name="Fungal Divers.">
        <title>Resolving the Mortierellaceae phylogeny through synthesis of multi-gene phylogenetics and phylogenomics.</title>
        <authorList>
            <person name="Vandepol N."/>
            <person name="Liber J."/>
            <person name="Desiro A."/>
            <person name="Na H."/>
            <person name="Kennedy M."/>
            <person name="Barry K."/>
            <person name="Grigoriev I.V."/>
            <person name="Miller A.N."/>
            <person name="O'Donnell K."/>
            <person name="Stajich J.E."/>
            <person name="Bonito G."/>
        </authorList>
    </citation>
    <scope>NUCLEOTIDE SEQUENCE</scope>
    <source>
        <strain evidence="1">NVP1</strain>
    </source>
</reference>
<protein>
    <submittedName>
        <fullName evidence="1">Uncharacterized protein</fullName>
    </submittedName>
</protein>
<keyword evidence="2" id="KW-1185">Reference proteome</keyword>
<dbReference type="SUPFAM" id="SSF51735">
    <property type="entry name" value="NAD(P)-binding Rossmann-fold domains"/>
    <property type="match status" value="1"/>
</dbReference>
<dbReference type="InterPro" id="IPR036291">
    <property type="entry name" value="NAD(P)-bd_dom_sf"/>
</dbReference>
<dbReference type="Proteomes" id="UP000696485">
    <property type="component" value="Unassembled WGS sequence"/>
</dbReference>
<gene>
    <name evidence="1" type="ORF">BG006_002339</name>
</gene>
<accession>A0A9P5S9A7</accession>
<organism evidence="1 2">
    <name type="scientific">Podila minutissima</name>
    <dbReference type="NCBI Taxonomy" id="64525"/>
    <lineage>
        <taxon>Eukaryota</taxon>
        <taxon>Fungi</taxon>
        <taxon>Fungi incertae sedis</taxon>
        <taxon>Mucoromycota</taxon>
        <taxon>Mortierellomycotina</taxon>
        <taxon>Mortierellomycetes</taxon>
        <taxon>Mortierellales</taxon>
        <taxon>Mortierellaceae</taxon>
        <taxon>Podila</taxon>
    </lineage>
</organism>
<name>A0A9P5S9A7_9FUNG</name>
<comment type="caution">
    <text evidence="1">The sequence shown here is derived from an EMBL/GenBank/DDBJ whole genome shotgun (WGS) entry which is preliminary data.</text>
</comment>
<evidence type="ECO:0000313" key="1">
    <source>
        <dbReference type="EMBL" id="KAF9322504.1"/>
    </source>
</evidence>
<evidence type="ECO:0000313" key="2">
    <source>
        <dbReference type="Proteomes" id="UP000696485"/>
    </source>
</evidence>
<dbReference type="EMBL" id="JAAAUY010001534">
    <property type="protein sequence ID" value="KAF9322504.1"/>
    <property type="molecule type" value="Genomic_DNA"/>
</dbReference>